<dbReference type="STRING" id="743966.MYB_01750"/>
<feature type="transmembrane region" description="Helical" evidence="5">
    <location>
        <begin position="403"/>
        <end position="421"/>
    </location>
</feature>
<feature type="transmembrane region" description="Helical" evidence="5">
    <location>
        <begin position="301"/>
        <end position="324"/>
    </location>
</feature>
<sequence length="563" mass="61948">MTIAKTRKLGFFAAMAMLVGSVVGVGIFFKNGSISRATDGNGYAWLFAWIVGGIISLMAAINYSEISFLKPSKLNGLANWAYRAGGKKAGYATVFNYSFYYLVILTLLLSIIASEVTVFFINQASGYEIKLPFWVHILIAIGFLQFFTILNWLSVKASGYVALTSTILKFVPLVIALFAGIFAATTYNDGGQSAFGNDYINGVKDATGQFIKGKEPHPFDFSKLILALPAVLFAYDSFLSVGSLHNKVDKAEKRVPLIIIVAMILIVSIYTLIALSSALHSKGSIDGLIRDAFPKSAAKPITIFVFAFLLISTYGVNNSVNAFFINQMKDLVNLDLIFGSKKIKQKFGKDKAVLFYLIFGLVMWGLITLIPSIAIPLPKANSAIGQLEYGYGSDVIADAMSNFPSLIFYGLYMAIMVLYMVKKYKNPTKLHSQLTGKPINKVLFWTSGVLASLLILIAIVAFVYSQVEAVVVKTFGNSSAGIFEDNGLMLTNLGSFLIFVFQLIVFFSFPLINYWLIKKFEKRCVLSEFEKNVELDSSSLSTDSQNSNIVTNVVKYYSSINDK</sequence>
<feature type="transmembrane region" description="Helical" evidence="5">
    <location>
        <begin position="353"/>
        <end position="375"/>
    </location>
</feature>
<dbReference type="Pfam" id="PF13520">
    <property type="entry name" value="AA_permease_2"/>
    <property type="match status" value="1"/>
</dbReference>
<feature type="transmembrane region" description="Helical" evidence="5">
    <location>
        <begin position="9"/>
        <end position="30"/>
    </location>
</feature>
<comment type="subcellular location">
    <subcellularLocation>
        <location evidence="1">Membrane</location>
        <topology evidence="1">Multi-pass membrane protein</topology>
    </subcellularLocation>
</comment>
<keyword evidence="7" id="KW-1185">Reference proteome</keyword>
<dbReference type="InterPro" id="IPR050598">
    <property type="entry name" value="AminoAcid_Transporter"/>
</dbReference>
<dbReference type="Gene3D" id="1.20.1740.10">
    <property type="entry name" value="Amino acid/polyamine transporter I"/>
    <property type="match status" value="1"/>
</dbReference>
<feature type="transmembrane region" description="Helical" evidence="5">
    <location>
        <begin position="496"/>
        <end position="517"/>
    </location>
</feature>
<dbReference type="RefSeq" id="WP_022935656.1">
    <property type="nucleotide sequence ID" value="NZ_CP007154.1"/>
</dbReference>
<evidence type="ECO:0000256" key="4">
    <source>
        <dbReference type="ARBA" id="ARBA00023136"/>
    </source>
</evidence>
<keyword evidence="2 5" id="KW-0812">Transmembrane</keyword>
<proteinExistence type="predicted"/>
<dbReference type="HOGENOM" id="CLU_035815_0_0_14"/>
<feature type="transmembrane region" description="Helical" evidence="5">
    <location>
        <begin position="97"/>
        <end position="121"/>
    </location>
</feature>
<protein>
    <submittedName>
        <fullName evidence="6">Permease protein</fullName>
    </submittedName>
</protein>
<dbReference type="KEGG" id="mbc:MYB_01750"/>
<dbReference type="AlphaFoldDB" id="W5UU74"/>
<dbReference type="PANTHER" id="PTHR11785:SF512">
    <property type="entry name" value="SOBREMESA, ISOFORM B"/>
    <property type="match status" value="1"/>
</dbReference>
<dbReference type="GO" id="GO:0015179">
    <property type="term" value="F:L-amino acid transmembrane transporter activity"/>
    <property type="evidence" value="ECO:0007669"/>
    <property type="project" value="TreeGrafter"/>
</dbReference>
<keyword evidence="4 5" id="KW-0472">Membrane</keyword>
<feature type="transmembrane region" description="Helical" evidence="5">
    <location>
        <begin position="442"/>
        <end position="464"/>
    </location>
</feature>
<name>W5UU74_9BACT</name>
<gene>
    <name evidence="6" type="ORF">MYB_01750</name>
</gene>
<dbReference type="PANTHER" id="PTHR11785">
    <property type="entry name" value="AMINO ACID TRANSPORTER"/>
    <property type="match status" value="1"/>
</dbReference>
<evidence type="ECO:0000256" key="2">
    <source>
        <dbReference type="ARBA" id="ARBA00022692"/>
    </source>
</evidence>
<feature type="transmembrane region" description="Helical" evidence="5">
    <location>
        <begin position="224"/>
        <end position="245"/>
    </location>
</feature>
<dbReference type="InterPro" id="IPR002293">
    <property type="entry name" value="AA/rel_permease1"/>
</dbReference>
<dbReference type="PIRSF" id="PIRSF006060">
    <property type="entry name" value="AA_transporter"/>
    <property type="match status" value="1"/>
</dbReference>
<evidence type="ECO:0000313" key="6">
    <source>
        <dbReference type="EMBL" id="AHH45360.1"/>
    </source>
</evidence>
<feature type="transmembrane region" description="Helical" evidence="5">
    <location>
        <begin position="167"/>
        <end position="187"/>
    </location>
</feature>
<dbReference type="eggNOG" id="COG0531">
    <property type="taxonomic scope" value="Bacteria"/>
</dbReference>
<evidence type="ECO:0000313" key="7">
    <source>
        <dbReference type="Proteomes" id="UP000019229"/>
    </source>
</evidence>
<dbReference type="OrthoDB" id="384581at2"/>
<reference evidence="6 7" key="1">
    <citation type="journal article" date="2014" name="Genome Announc.">
        <title>Complete Genome Sequence of Mycoplasma bovoculi Strain M165/69T (ATCC 29104).</title>
        <authorList>
            <person name="Calcutt M.J."/>
            <person name="Foecking M.F."/>
        </authorList>
    </citation>
    <scope>NUCLEOTIDE SEQUENCE [LARGE SCALE GENOMIC DNA]</scope>
    <source>
        <strain evidence="6">M165/69</strain>
    </source>
</reference>
<feature type="transmembrane region" description="Helical" evidence="5">
    <location>
        <begin position="42"/>
        <end position="63"/>
    </location>
</feature>
<evidence type="ECO:0000256" key="1">
    <source>
        <dbReference type="ARBA" id="ARBA00004141"/>
    </source>
</evidence>
<evidence type="ECO:0000256" key="5">
    <source>
        <dbReference type="SAM" id="Phobius"/>
    </source>
</evidence>
<evidence type="ECO:0000256" key="3">
    <source>
        <dbReference type="ARBA" id="ARBA00022989"/>
    </source>
</evidence>
<keyword evidence="3 5" id="KW-1133">Transmembrane helix</keyword>
<dbReference type="GO" id="GO:0016020">
    <property type="term" value="C:membrane"/>
    <property type="evidence" value="ECO:0007669"/>
    <property type="project" value="UniProtKB-SubCell"/>
</dbReference>
<feature type="transmembrane region" description="Helical" evidence="5">
    <location>
        <begin position="257"/>
        <end position="281"/>
    </location>
</feature>
<organism evidence="6 7">
    <name type="scientific">Mesomycoplasma bovoculi M165/69</name>
    <dbReference type="NCBI Taxonomy" id="743966"/>
    <lineage>
        <taxon>Bacteria</taxon>
        <taxon>Bacillati</taxon>
        <taxon>Mycoplasmatota</taxon>
        <taxon>Mycoplasmoidales</taxon>
        <taxon>Metamycoplasmataceae</taxon>
        <taxon>Mesomycoplasma</taxon>
    </lineage>
</organism>
<feature type="transmembrane region" description="Helical" evidence="5">
    <location>
        <begin position="133"/>
        <end position="155"/>
    </location>
</feature>
<accession>W5UU74</accession>
<dbReference type="EMBL" id="CP007154">
    <property type="protein sequence ID" value="AHH45360.1"/>
    <property type="molecule type" value="Genomic_DNA"/>
</dbReference>
<dbReference type="Proteomes" id="UP000019229">
    <property type="component" value="Chromosome"/>
</dbReference>
<dbReference type="PATRIC" id="fig|743966.3.peg.353"/>